<dbReference type="InterPro" id="IPR008979">
    <property type="entry name" value="Galactose-bd-like_sf"/>
</dbReference>
<feature type="domain" description="Glycosyl hydrolases family 2 sugar binding" evidence="6">
    <location>
        <begin position="16"/>
        <end position="133"/>
    </location>
</feature>
<dbReference type="InterPro" id="IPR006103">
    <property type="entry name" value="Glyco_hydro_2_cat"/>
</dbReference>
<dbReference type="AlphaFoldDB" id="A0A0A6VFE8"/>
<dbReference type="GO" id="GO:0004553">
    <property type="term" value="F:hydrolase activity, hydrolyzing O-glycosyl compounds"/>
    <property type="evidence" value="ECO:0007669"/>
    <property type="project" value="InterPro"/>
</dbReference>
<dbReference type="Gene3D" id="2.60.120.260">
    <property type="entry name" value="Galactose-binding domain-like"/>
    <property type="match status" value="1"/>
</dbReference>
<keyword evidence="2 7" id="KW-0378">Hydrolase</keyword>
<accession>A0A0A6VFE8</accession>
<comment type="caution">
    <text evidence="7">The sequence shown here is derived from an EMBL/GenBank/DDBJ whole genome shotgun (WGS) entry which is preliminary data.</text>
</comment>
<evidence type="ECO:0000259" key="6">
    <source>
        <dbReference type="Pfam" id="PF02837"/>
    </source>
</evidence>
<dbReference type="Pfam" id="PF02837">
    <property type="entry name" value="Glyco_hydro_2_N"/>
    <property type="match status" value="1"/>
</dbReference>
<dbReference type="Pfam" id="PF00703">
    <property type="entry name" value="Glyco_hydro_2"/>
    <property type="match status" value="1"/>
</dbReference>
<feature type="domain" description="Glycoside hydrolase family 2 catalytic" evidence="5">
    <location>
        <begin position="283"/>
        <end position="573"/>
    </location>
</feature>
<dbReference type="InterPro" id="IPR036156">
    <property type="entry name" value="Beta-gal/glucu_dom_sf"/>
</dbReference>
<keyword evidence="3" id="KW-0326">Glycosidase</keyword>
<reference evidence="7 8" key="1">
    <citation type="submission" date="2014-10" db="EMBL/GenBank/DDBJ databases">
        <title>Draft genome of phytase producing Bacillus ginsengihumi strain M2.11.</title>
        <authorList>
            <person name="Toymentseva A."/>
            <person name="Boulygina E.A."/>
            <person name="Kazakov S.V."/>
            <person name="Kayumov I."/>
            <person name="Suleimanova A.D."/>
            <person name="Mardanova A.M."/>
            <person name="Maria S.N."/>
            <person name="Sergey M.Y."/>
            <person name="Sharipova M.R."/>
        </authorList>
    </citation>
    <scope>NUCLEOTIDE SEQUENCE [LARGE SCALE GENOMIC DNA]</scope>
    <source>
        <strain evidence="7 8">M2.11</strain>
    </source>
</reference>
<name>A0A0A6VFE8_9BACI</name>
<dbReference type="SUPFAM" id="SSF51445">
    <property type="entry name" value="(Trans)glycosidases"/>
    <property type="match status" value="1"/>
</dbReference>
<proteinExistence type="inferred from homology"/>
<dbReference type="InterPro" id="IPR017853">
    <property type="entry name" value="GH"/>
</dbReference>
<dbReference type="GO" id="GO:0005975">
    <property type="term" value="P:carbohydrate metabolic process"/>
    <property type="evidence" value="ECO:0007669"/>
    <property type="project" value="InterPro"/>
</dbReference>
<feature type="domain" description="Glycoside hydrolase family 2 immunoglobulin-like beta-sandwich" evidence="4">
    <location>
        <begin position="174"/>
        <end position="279"/>
    </location>
</feature>
<dbReference type="InterPro" id="IPR006104">
    <property type="entry name" value="Glyco_hydro_2_N"/>
</dbReference>
<dbReference type="OrthoDB" id="9762066at2"/>
<dbReference type="Gene3D" id="3.20.20.80">
    <property type="entry name" value="Glycosidases"/>
    <property type="match status" value="1"/>
</dbReference>
<dbReference type="EMBL" id="JRUN01000007">
    <property type="protein sequence ID" value="KHD86286.1"/>
    <property type="molecule type" value="Genomic_DNA"/>
</dbReference>
<evidence type="ECO:0000259" key="4">
    <source>
        <dbReference type="Pfam" id="PF00703"/>
    </source>
</evidence>
<dbReference type="PANTHER" id="PTHR42732">
    <property type="entry name" value="BETA-GALACTOSIDASE"/>
    <property type="match status" value="1"/>
</dbReference>
<dbReference type="PANTHER" id="PTHR42732:SF3">
    <property type="entry name" value="HYDROLASE"/>
    <property type="match status" value="1"/>
</dbReference>
<comment type="similarity">
    <text evidence="1">Belongs to the glycosyl hydrolase 2 family.</text>
</comment>
<evidence type="ECO:0000256" key="3">
    <source>
        <dbReference type="ARBA" id="ARBA00023295"/>
    </source>
</evidence>
<evidence type="ECO:0000256" key="2">
    <source>
        <dbReference type="ARBA" id="ARBA00022801"/>
    </source>
</evidence>
<dbReference type="Proteomes" id="UP000030588">
    <property type="component" value="Unassembled WGS sequence"/>
</dbReference>
<dbReference type="RefSeq" id="WP_035353376.1">
    <property type="nucleotide sequence ID" value="NZ_JAMAUG010000007.1"/>
</dbReference>
<dbReference type="InterPro" id="IPR006102">
    <property type="entry name" value="Ig-like_GH2"/>
</dbReference>
<evidence type="ECO:0000313" key="8">
    <source>
        <dbReference type="Proteomes" id="UP000030588"/>
    </source>
</evidence>
<evidence type="ECO:0000313" key="7">
    <source>
        <dbReference type="EMBL" id="KHD86286.1"/>
    </source>
</evidence>
<dbReference type="SUPFAM" id="SSF49785">
    <property type="entry name" value="Galactose-binding domain-like"/>
    <property type="match status" value="1"/>
</dbReference>
<dbReference type="InterPro" id="IPR013783">
    <property type="entry name" value="Ig-like_fold"/>
</dbReference>
<protein>
    <submittedName>
        <fullName evidence="7">Glycoside hydrolase family 2</fullName>
    </submittedName>
</protein>
<dbReference type="Pfam" id="PF02836">
    <property type="entry name" value="Glyco_hydro_2_C"/>
    <property type="match status" value="1"/>
</dbReference>
<gene>
    <name evidence="7" type="ORF">NG54_03735</name>
</gene>
<dbReference type="Gene3D" id="2.60.40.10">
    <property type="entry name" value="Immunoglobulins"/>
    <property type="match status" value="1"/>
</dbReference>
<evidence type="ECO:0000259" key="5">
    <source>
        <dbReference type="Pfam" id="PF02836"/>
    </source>
</evidence>
<evidence type="ECO:0000256" key="1">
    <source>
        <dbReference type="ARBA" id="ARBA00007401"/>
    </source>
</evidence>
<dbReference type="STRING" id="363870.NG54_03735"/>
<dbReference type="InterPro" id="IPR051913">
    <property type="entry name" value="GH2_Domain-Containing"/>
</dbReference>
<dbReference type="SUPFAM" id="SSF49303">
    <property type="entry name" value="beta-Galactosidase/glucuronidase domain"/>
    <property type="match status" value="1"/>
</dbReference>
<organism evidence="7 8">
    <name type="scientific">Heyndrickxia ginsengihumi</name>
    <dbReference type="NCBI Taxonomy" id="363870"/>
    <lineage>
        <taxon>Bacteria</taxon>
        <taxon>Bacillati</taxon>
        <taxon>Bacillota</taxon>
        <taxon>Bacilli</taxon>
        <taxon>Bacillales</taxon>
        <taxon>Bacillaceae</taxon>
        <taxon>Heyndrickxia</taxon>
    </lineage>
</organism>
<sequence length="579" mass="67812">MIHFHPRPQFQRNDWETLDGQWQFTFDDENLGVKNKWYVNFPSGRRIEVPFTYETKASGIHDPNHHQYIWYSRQVQFKTGKNILLHFEGSDYLTTVWINGEKAGEHKGGYTAFTFDITPFVISGENTITIRVEDSPDTSQPRGKQRWLGENFGCWYVQTTGIWKTVWLEYVSDTFIEYVKITPNLDEHSVTFEIETNNQTNQKEIIVQADISFSGEKIQTVSALIKDGKAKMTSTILKNGDIWSVQKWSPETPNLYDVTFSLRQNEDTVDELKSYFGIRKISIEGNKILLNNEELYQRLILDQGYWEESELTPPSMEALEKDIDRILALGYNGLRKHQKIEDNRFLYLCDKKGLLVWSEMAATYSFDDKAIANFTNEWLEILKQHYSHPSIITWVPFNESWGISNVYDDANMQHFTEGVYYLTKTFDPMRPVITNDGWEHTLSDIITLHDYEEVGEVLYNRYKNESILLSNQIQHNQFKFPFAKGFSYKGQPVIISEFGGIAFATEKGWGYGNQVKNEEEFMKRFDQIHQAIQNLEYVSGYCYTQLTDVQQEVNGLLDVHREPKVDIEQIRKINERRKK</sequence>